<evidence type="ECO:0000313" key="3">
    <source>
        <dbReference type="Proteomes" id="UP000652761"/>
    </source>
</evidence>
<evidence type="ECO:0000313" key="2">
    <source>
        <dbReference type="EMBL" id="MQL70032.1"/>
    </source>
</evidence>
<feature type="region of interest" description="Disordered" evidence="1">
    <location>
        <begin position="1"/>
        <end position="53"/>
    </location>
</feature>
<evidence type="ECO:0000256" key="1">
    <source>
        <dbReference type="SAM" id="MobiDB-lite"/>
    </source>
</evidence>
<dbReference type="Proteomes" id="UP000652761">
    <property type="component" value="Unassembled WGS sequence"/>
</dbReference>
<sequence length="86" mass="9107">MAPTPLFHGSRGNKPGECISGLANPEVPSSGFLEPRGGPPLVAPLGSKNPEEGTSGFWNPESLLWKVFLGILLEYSFGVDSLVILE</sequence>
<accession>A0A843TCF9</accession>
<gene>
    <name evidence="2" type="ORF">Taro_002340</name>
</gene>
<keyword evidence="3" id="KW-1185">Reference proteome</keyword>
<comment type="caution">
    <text evidence="2">The sequence shown here is derived from an EMBL/GenBank/DDBJ whole genome shotgun (WGS) entry which is preliminary data.</text>
</comment>
<organism evidence="2 3">
    <name type="scientific">Colocasia esculenta</name>
    <name type="common">Wild taro</name>
    <name type="synonym">Arum esculentum</name>
    <dbReference type="NCBI Taxonomy" id="4460"/>
    <lineage>
        <taxon>Eukaryota</taxon>
        <taxon>Viridiplantae</taxon>
        <taxon>Streptophyta</taxon>
        <taxon>Embryophyta</taxon>
        <taxon>Tracheophyta</taxon>
        <taxon>Spermatophyta</taxon>
        <taxon>Magnoliopsida</taxon>
        <taxon>Liliopsida</taxon>
        <taxon>Araceae</taxon>
        <taxon>Aroideae</taxon>
        <taxon>Colocasieae</taxon>
        <taxon>Colocasia</taxon>
    </lineage>
</organism>
<name>A0A843TCF9_COLES</name>
<dbReference type="EMBL" id="NMUH01000054">
    <property type="protein sequence ID" value="MQL70032.1"/>
    <property type="molecule type" value="Genomic_DNA"/>
</dbReference>
<protein>
    <submittedName>
        <fullName evidence="2">Uncharacterized protein</fullName>
    </submittedName>
</protein>
<dbReference type="AlphaFoldDB" id="A0A843TCF9"/>
<proteinExistence type="predicted"/>
<reference evidence="2" key="1">
    <citation type="submission" date="2017-07" db="EMBL/GenBank/DDBJ databases">
        <title>Taro Niue Genome Assembly and Annotation.</title>
        <authorList>
            <person name="Atibalentja N."/>
            <person name="Keating K."/>
            <person name="Fields C.J."/>
        </authorList>
    </citation>
    <scope>NUCLEOTIDE SEQUENCE</scope>
    <source>
        <strain evidence="2">Niue_2</strain>
        <tissue evidence="2">Leaf</tissue>
    </source>
</reference>